<dbReference type="EMBL" id="NTYF01000023">
    <property type="protein sequence ID" value="PER55661.1"/>
    <property type="molecule type" value="Genomic_DNA"/>
</dbReference>
<organism evidence="1 2">
    <name type="scientific">Bacillus thuringiensis</name>
    <dbReference type="NCBI Taxonomy" id="1428"/>
    <lineage>
        <taxon>Bacteria</taxon>
        <taxon>Bacillati</taxon>
        <taxon>Bacillota</taxon>
        <taxon>Bacilli</taxon>
        <taxon>Bacillales</taxon>
        <taxon>Bacillaceae</taxon>
        <taxon>Bacillus</taxon>
        <taxon>Bacillus cereus group</taxon>
    </lineage>
</organism>
<dbReference type="AlphaFoldDB" id="A0ABD6S773"/>
<sequence>MSLKERREIRHVWGMQIEGLEHILQEEKTRILLNEGHEQGFRDFVGESADNVKWLERLFAELTTFLTGKDARVFEVWDGWLVPLSGGRAFKLLHYVGGVKGLIVYRDGLAYRVFKHDEKDWYTVSVTESTYIREFDTILRKMG</sequence>
<gene>
    <name evidence="1" type="ORF">CN495_07870</name>
</gene>
<reference evidence="1 2" key="1">
    <citation type="submission" date="2017-09" db="EMBL/GenBank/DDBJ databases">
        <title>Large-scale bioinformatics analysis of Bacillus genomes uncovers conserved roles of natural products in bacterial physiology.</title>
        <authorList>
            <consortium name="Agbiome Team Llc"/>
            <person name="Bleich R.M."/>
            <person name="Kirk G.J."/>
            <person name="Santa Maria K.C."/>
            <person name="Allen S.E."/>
            <person name="Farag S."/>
            <person name="Shank E.A."/>
            <person name="Bowers A."/>
        </authorList>
    </citation>
    <scope>NUCLEOTIDE SEQUENCE [LARGE SCALE GENOMIC DNA]</scope>
    <source>
        <strain evidence="1 2">AFS005140</strain>
    </source>
</reference>
<proteinExistence type="predicted"/>
<dbReference type="Proteomes" id="UP000219897">
    <property type="component" value="Unassembled WGS sequence"/>
</dbReference>
<dbReference type="RefSeq" id="WP_098317006.1">
    <property type="nucleotide sequence ID" value="NZ_NTYF01000023.1"/>
</dbReference>
<name>A0ABD6S773_BACTU</name>
<comment type="caution">
    <text evidence="1">The sequence shown here is derived from an EMBL/GenBank/DDBJ whole genome shotgun (WGS) entry which is preliminary data.</text>
</comment>
<evidence type="ECO:0000313" key="2">
    <source>
        <dbReference type="Proteomes" id="UP000219897"/>
    </source>
</evidence>
<protein>
    <submittedName>
        <fullName evidence="1">Uncharacterized protein</fullName>
    </submittedName>
</protein>
<accession>A0ABD6S773</accession>
<evidence type="ECO:0000313" key="1">
    <source>
        <dbReference type="EMBL" id="PER55661.1"/>
    </source>
</evidence>